<gene>
    <name evidence="10" type="ORF">K461DRAFT_326241</name>
</gene>
<dbReference type="GO" id="GO:0000139">
    <property type="term" value="C:Golgi membrane"/>
    <property type="evidence" value="ECO:0007669"/>
    <property type="project" value="UniProtKB-SubCell"/>
</dbReference>
<keyword evidence="7" id="KW-1133">Transmembrane helix</keyword>
<comment type="caution">
    <text evidence="10">The sequence shown here is derived from an EMBL/GenBank/DDBJ whole genome shotgun (WGS) entry which is preliminary data.</text>
</comment>
<comment type="subcellular location">
    <subcellularLocation>
        <location evidence="1">Golgi apparatus membrane</location>
        <topology evidence="1">Single-pass type II membrane protein</topology>
    </subcellularLocation>
</comment>
<keyword evidence="5" id="KW-0812">Transmembrane</keyword>
<evidence type="ECO:0000256" key="3">
    <source>
        <dbReference type="ARBA" id="ARBA00009105"/>
    </source>
</evidence>
<dbReference type="PANTHER" id="PTHR31646">
    <property type="entry name" value="ALPHA-1,2-MANNOSYLTRANSFERASE MNN2"/>
    <property type="match status" value="1"/>
</dbReference>
<dbReference type="PANTHER" id="PTHR31646:SF1">
    <property type="entry name" value="ALPHA-1,2-MANNOSYLTRANSFERASE MNN2"/>
    <property type="match status" value="1"/>
</dbReference>
<evidence type="ECO:0000256" key="9">
    <source>
        <dbReference type="ARBA" id="ARBA00023136"/>
    </source>
</evidence>
<reference evidence="10" key="1">
    <citation type="journal article" date="2020" name="Stud. Mycol.">
        <title>101 Dothideomycetes genomes: a test case for predicting lifestyles and emergence of pathogens.</title>
        <authorList>
            <person name="Haridas S."/>
            <person name="Albert R."/>
            <person name="Binder M."/>
            <person name="Bloem J."/>
            <person name="Labutti K."/>
            <person name="Salamov A."/>
            <person name="Andreopoulos B."/>
            <person name="Baker S."/>
            <person name="Barry K."/>
            <person name="Bills G."/>
            <person name="Bluhm B."/>
            <person name="Cannon C."/>
            <person name="Castanera R."/>
            <person name="Culley D."/>
            <person name="Daum C."/>
            <person name="Ezra D."/>
            <person name="Gonzalez J."/>
            <person name="Henrissat B."/>
            <person name="Kuo A."/>
            <person name="Liang C."/>
            <person name="Lipzen A."/>
            <person name="Lutzoni F."/>
            <person name="Magnuson J."/>
            <person name="Mondo S."/>
            <person name="Nolan M."/>
            <person name="Ohm R."/>
            <person name="Pangilinan J."/>
            <person name="Park H.-J."/>
            <person name="Ramirez L."/>
            <person name="Alfaro M."/>
            <person name="Sun H."/>
            <person name="Tritt A."/>
            <person name="Yoshinaga Y."/>
            <person name="Zwiers L.-H."/>
            <person name="Turgeon B."/>
            <person name="Goodwin S."/>
            <person name="Spatafora J."/>
            <person name="Crous P."/>
            <person name="Grigoriev I."/>
        </authorList>
    </citation>
    <scope>NUCLEOTIDE SEQUENCE</scope>
    <source>
        <strain evidence="10">CBS 260.36</strain>
    </source>
</reference>
<dbReference type="EMBL" id="ML996081">
    <property type="protein sequence ID" value="KAF2158271.1"/>
    <property type="molecule type" value="Genomic_DNA"/>
</dbReference>
<evidence type="ECO:0000256" key="1">
    <source>
        <dbReference type="ARBA" id="ARBA00004323"/>
    </source>
</evidence>
<dbReference type="Proteomes" id="UP000799439">
    <property type="component" value="Unassembled WGS sequence"/>
</dbReference>
<proteinExistence type="inferred from homology"/>
<keyword evidence="6" id="KW-0735">Signal-anchor</keyword>
<keyword evidence="11" id="KW-1185">Reference proteome</keyword>
<accession>A0A9P4JB69</accession>
<dbReference type="InterPro" id="IPR022751">
    <property type="entry name" value="Alpha_mannosyltransferase"/>
</dbReference>
<comment type="similarity">
    <text evidence="3">Belongs to the MNN1/MNT family.</text>
</comment>
<dbReference type="OrthoDB" id="430354at2759"/>
<organism evidence="10 11">
    <name type="scientific">Myriangium duriaei CBS 260.36</name>
    <dbReference type="NCBI Taxonomy" id="1168546"/>
    <lineage>
        <taxon>Eukaryota</taxon>
        <taxon>Fungi</taxon>
        <taxon>Dikarya</taxon>
        <taxon>Ascomycota</taxon>
        <taxon>Pezizomycotina</taxon>
        <taxon>Dothideomycetes</taxon>
        <taxon>Dothideomycetidae</taxon>
        <taxon>Myriangiales</taxon>
        <taxon>Myriangiaceae</taxon>
        <taxon>Myriangium</taxon>
    </lineage>
</organism>
<dbReference type="InterPro" id="IPR029044">
    <property type="entry name" value="Nucleotide-diphossugar_trans"/>
</dbReference>
<dbReference type="SUPFAM" id="SSF53448">
    <property type="entry name" value="Nucleotide-diphospho-sugar transferases"/>
    <property type="match status" value="1"/>
</dbReference>
<dbReference type="Pfam" id="PF11051">
    <property type="entry name" value="Mannosyl_trans3"/>
    <property type="match status" value="2"/>
</dbReference>
<evidence type="ECO:0000256" key="7">
    <source>
        <dbReference type="ARBA" id="ARBA00022989"/>
    </source>
</evidence>
<dbReference type="GO" id="GO:0000026">
    <property type="term" value="F:alpha-1,2-mannosyltransferase activity"/>
    <property type="evidence" value="ECO:0007669"/>
    <property type="project" value="TreeGrafter"/>
</dbReference>
<evidence type="ECO:0000313" key="11">
    <source>
        <dbReference type="Proteomes" id="UP000799439"/>
    </source>
</evidence>
<evidence type="ECO:0000256" key="8">
    <source>
        <dbReference type="ARBA" id="ARBA00023034"/>
    </source>
</evidence>
<evidence type="ECO:0000256" key="4">
    <source>
        <dbReference type="ARBA" id="ARBA00022679"/>
    </source>
</evidence>
<name>A0A9P4JB69_9PEZI</name>
<evidence type="ECO:0000256" key="6">
    <source>
        <dbReference type="ARBA" id="ARBA00022968"/>
    </source>
</evidence>
<evidence type="ECO:0000313" key="10">
    <source>
        <dbReference type="EMBL" id="KAF2158271.1"/>
    </source>
</evidence>
<keyword evidence="9" id="KW-0472">Membrane</keyword>
<evidence type="ECO:0000256" key="5">
    <source>
        <dbReference type="ARBA" id="ARBA00022692"/>
    </source>
</evidence>
<dbReference type="AlphaFoldDB" id="A0A9P4JB69"/>
<keyword evidence="8" id="KW-0333">Golgi apparatus</keyword>
<dbReference type="GO" id="GO:0046354">
    <property type="term" value="P:mannan biosynthetic process"/>
    <property type="evidence" value="ECO:0007669"/>
    <property type="project" value="TreeGrafter"/>
</dbReference>
<comment type="pathway">
    <text evidence="2">Protein modification; protein glycosylation.</text>
</comment>
<keyword evidence="4" id="KW-0808">Transferase</keyword>
<sequence>MSDSHNASTIIKSPLYAMAESDQVNPDAHSLQDADAFRSHFRALLSASNLTVAEANATCHWDSEDAQKINFEKAANHEWTKHNPPEEEVAALRGRWQKFLATQMIPYAPHKDRYKGRGIVIVAGNEHTLTRTRTVLRALKKLGSKLPVQVHYWGEEMDQKAKDRIAEIYPNSFFNDLADRSNNVFAAKWLSTANYQYKTAALVNSRFAETLLLDSDNIPIIDPEELFESPLYKKYGTLFWPDVARTRPNNPAWAITNTACRENEYEQESGQLVVDNRRFFYHLQLAAFWSNVQGSYYTRILLGDKDMFRFAWHALKTKYGFPPKWLTSVGTLHDDFYCGHTFAQHHPDGRVAFMHGGLLKTYPKPLLKWYRQNAGGVHHVYKRSRFDEQHQLNEEIEFYFDGNFWLPNRPEDMRASWCLSFRGVDHRPLEEIAPGFDKIFDEVGGYWMLDA</sequence>
<evidence type="ECO:0000256" key="2">
    <source>
        <dbReference type="ARBA" id="ARBA00004922"/>
    </source>
</evidence>
<protein>
    <submittedName>
        <fullName evidence="10">Glycosyltransferase family 71 protein</fullName>
    </submittedName>
</protein>